<feature type="compositionally biased region" description="Pro residues" evidence="5">
    <location>
        <begin position="55"/>
        <end position="64"/>
    </location>
</feature>
<keyword evidence="4" id="KW-0472">Membrane</keyword>
<dbReference type="OrthoDB" id="1896682at2759"/>
<organism evidence="6 7">
    <name type="scientific">Ananas comosus</name>
    <name type="common">Pineapple</name>
    <name type="synonym">Ananas ananas</name>
    <dbReference type="NCBI Taxonomy" id="4615"/>
    <lineage>
        <taxon>Eukaryota</taxon>
        <taxon>Viridiplantae</taxon>
        <taxon>Streptophyta</taxon>
        <taxon>Embryophyta</taxon>
        <taxon>Tracheophyta</taxon>
        <taxon>Spermatophyta</taxon>
        <taxon>Magnoliopsida</taxon>
        <taxon>Liliopsida</taxon>
        <taxon>Poales</taxon>
        <taxon>Bromeliaceae</taxon>
        <taxon>Bromelioideae</taxon>
        <taxon>Ananas</taxon>
    </lineage>
</organism>
<name>A0A6P5GWS0_ANACO</name>
<keyword evidence="2" id="KW-0812">Transmembrane</keyword>
<feature type="compositionally biased region" description="Pro residues" evidence="5">
    <location>
        <begin position="33"/>
        <end position="42"/>
    </location>
</feature>
<dbReference type="Proteomes" id="UP000515123">
    <property type="component" value="Linkage group 20"/>
</dbReference>
<evidence type="ECO:0000256" key="3">
    <source>
        <dbReference type="ARBA" id="ARBA00022989"/>
    </source>
</evidence>
<dbReference type="InterPro" id="IPR006514">
    <property type="entry name" value="IRX15/GXM/AGM"/>
</dbReference>
<evidence type="ECO:0000256" key="4">
    <source>
        <dbReference type="ARBA" id="ARBA00023136"/>
    </source>
</evidence>
<keyword evidence="3" id="KW-1133">Transmembrane helix</keyword>
<evidence type="ECO:0000256" key="5">
    <source>
        <dbReference type="SAM" id="MobiDB-lite"/>
    </source>
</evidence>
<evidence type="ECO:0000313" key="6">
    <source>
        <dbReference type="Proteomes" id="UP000515123"/>
    </source>
</evidence>
<feature type="compositionally biased region" description="Low complexity" evidence="5">
    <location>
        <begin position="43"/>
        <end position="54"/>
    </location>
</feature>
<feature type="region of interest" description="Disordered" evidence="5">
    <location>
        <begin position="33"/>
        <end position="70"/>
    </location>
</feature>
<evidence type="ECO:0000256" key="2">
    <source>
        <dbReference type="ARBA" id="ARBA00022692"/>
    </source>
</evidence>
<dbReference type="GeneID" id="109725336"/>
<dbReference type="GO" id="GO:0000139">
    <property type="term" value="C:Golgi membrane"/>
    <property type="evidence" value="ECO:0007669"/>
    <property type="project" value="UniProtKB-SubCell"/>
</dbReference>
<proteinExistence type="predicted"/>
<comment type="subcellular location">
    <subcellularLocation>
        <location evidence="1">Golgi apparatus membrane</location>
        <topology evidence="1">Single-pass membrane protein</topology>
    </subcellularLocation>
</comment>
<protein>
    <submittedName>
        <fullName evidence="7">Glucuronoxylan 4-O-methyltransferase 2</fullName>
    </submittedName>
</protein>
<dbReference type="AlphaFoldDB" id="A0A6P5GWS0"/>
<gene>
    <name evidence="7" type="primary">LOC109725336</name>
</gene>
<evidence type="ECO:0000313" key="7">
    <source>
        <dbReference type="RefSeq" id="XP_020110080.1"/>
    </source>
</evidence>
<sequence length="274" mass="30627">MTPKKLIFLLLIIFSTISFIRLLILTSITSDPIPTPPPPPPLSSRNHLRSSNPQTPKPPPPTPPSSDSDPFSPKELLLLQTLISTRSPRNILFFGITPQLLDLAMSNAAGHTIIFLVNEEFEEFDRVRARGIEGIGIYYIECEVMAKQAYELLEYARVTPACRPNDGPTYESRCRLALRGLPEIVNKVRWDVVVVDGPGRGGGPEEPGRMAAIYTAALLARAGNSTDVLVHNVDRTIEKWYSWEFLCSENLISSKGRLWHFRIRGRSNSGRFCS</sequence>
<keyword evidence="6" id="KW-1185">Reference proteome</keyword>
<accession>A0A6P5GWS0</accession>
<reference evidence="6" key="1">
    <citation type="journal article" date="2015" name="Nat. Genet.">
        <title>The pineapple genome and the evolution of CAM photosynthesis.</title>
        <authorList>
            <person name="Ming R."/>
            <person name="VanBuren R."/>
            <person name="Wai C.M."/>
            <person name="Tang H."/>
            <person name="Schatz M.C."/>
            <person name="Bowers J.E."/>
            <person name="Lyons E."/>
            <person name="Wang M.L."/>
            <person name="Chen J."/>
            <person name="Biggers E."/>
            <person name="Zhang J."/>
            <person name="Huang L."/>
            <person name="Zhang L."/>
            <person name="Miao W."/>
            <person name="Zhang J."/>
            <person name="Ye Z."/>
            <person name="Miao C."/>
            <person name="Lin Z."/>
            <person name="Wang H."/>
            <person name="Zhou H."/>
            <person name="Yim W.C."/>
            <person name="Priest H.D."/>
            <person name="Zheng C."/>
            <person name="Woodhouse M."/>
            <person name="Edger P.P."/>
            <person name="Guyot R."/>
            <person name="Guo H.B."/>
            <person name="Guo H."/>
            <person name="Zheng G."/>
            <person name="Singh R."/>
            <person name="Sharma A."/>
            <person name="Min X."/>
            <person name="Zheng Y."/>
            <person name="Lee H."/>
            <person name="Gurtowski J."/>
            <person name="Sedlazeck F.J."/>
            <person name="Harkess A."/>
            <person name="McKain M.R."/>
            <person name="Liao Z."/>
            <person name="Fang J."/>
            <person name="Liu J."/>
            <person name="Zhang X."/>
            <person name="Zhang Q."/>
            <person name="Hu W."/>
            <person name="Qin Y."/>
            <person name="Wang K."/>
            <person name="Chen L.Y."/>
            <person name="Shirley N."/>
            <person name="Lin Y.R."/>
            <person name="Liu L.Y."/>
            <person name="Hernandez A.G."/>
            <person name="Wright C.L."/>
            <person name="Bulone V."/>
            <person name="Tuskan G.A."/>
            <person name="Heath K."/>
            <person name="Zee F."/>
            <person name="Moore P.H."/>
            <person name="Sunkar R."/>
            <person name="Leebens-Mack J.H."/>
            <person name="Mockler T."/>
            <person name="Bennetzen J.L."/>
            <person name="Freeling M."/>
            <person name="Sankoff D."/>
            <person name="Paterson A.H."/>
            <person name="Zhu X."/>
            <person name="Yang X."/>
            <person name="Smith J.A."/>
            <person name="Cushman J.C."/>
            <person name="Paull R.E."/>
            <person name="Yu Q."/>
        </authorList>
    </citation>
    <scope>NUCLEOTIDE SEQUENCE [LARGE SCALE GENOMIC DNA]</scope>
    <source>
        <strain evidence="6">cv. F153</strain>
    </source>
</reference>
<dbReference type="PANTHER" id="PTHR31444">
    <property type="entry name" value="OS11G0490100 PROTEIN"/>
    <property type="match status" value="1"/>
</dbReference>
<dbReference type="RefSeq" id="XP_020110080.1">
    <property type="nucleotide sequence ID" value="XM_020254491.1"/>
</dbReference>
<dbReference type="Pfam" id="PF21729">
    <property type="entry name" value="IRX15_IRX15L_GXM"/>
    <property type="match status" value="1"/>
</dbReference>
<reference evidence="7" key="2">
    <citation type="submission" date="2025-08" db="UniProtKB">
        <authorList>
            <consortium name="RefSeq"/>
        </authorList>
    </citation>
    <scope>IDENTIFICATION</scope>
    <source>
        <tissue evidence="7">Leaf</tissue>
    </source>
</reference>
<dbReference type="GO" id="GO:0045492">
    <property type="term" value="P:xylan biosynthetic process"/>
    <property type="evidence" value="ECO:0007669"/>
    <property type="project" value="InterPro"/>
</dbReference>
<dbReference type="NCBIfam" id="TIGR01627">
    <property type="entry name" value="A_thal_3515"/>
    <property type="match status" value="1"/>
</dbReference>
<evidence type="ECO:0000256" key="1">
    <source>
        <dbReference type="ARBA" id="ARBA00004194"/>
    </source>
</evidence>